<accession>A0A7G9GCQ2</accession>
<protein>
    <submittedName>
        <fullName evidence="2">FHA domain-containing protein</fullName>
    </submittedName>
</protein>
<dbReference type="InterPro" id="IPR008984">
    <property type="entry name" value="SMAD_FHA_dom_sf"/>
</dbReference>
<organism evidence="2 3">
    <name type="scientific">Wansuia hejianensis</name>
    <dbReference type="NCBI Taxonomy" id="2763667"/>
    <lineage>
        <taxon>Bacteria</taxon>
        <taxon>Bacillati</taxon>
        <taxon>Bacillota</taxon>
        <taxon>Clostridia</taxon>
        <taxon>Lachnospirales</taxon>
        <taxon>Lachnospiraceae</taxon>
        <taxon>Wansuia</taxon>
    </lineage>
</organism>
<dbReference type="KEGG" id="whj:H9Q79_17270"/>
<feature type="domain" description="FHA" evidence="1">
    <location>
        <begin position="197"/>
        <end position="248"/>
    </location>
</feature>
<name>A0A7G9GCQ2_9FIRM</name>
<reference evidence="2 3" key="1">
    <citation type="submission" date="2020-08" db="EMBL/GenBank/DDBJ databases">
        <authorList>
            <person name="Liu C."/>
            <person name="Sun Q."/>
        </authorList>
    </citation>
    <scope>NUCLEOTIDE SEQUENCE [LARGE SCALE GENOMIC DNA]</scope>
    <source>
        <strain evidence="2 3">NSJ-29</strain>
    </source>
</reference>
<dbReference type="CDD" id="cd00060">
    <property type="entry name" value="FHA"/>
    <property type="match status" value="1"/>
</dbReference>
<dbReference type="RefSeq" id="WP_249328812.1">
    <property type="nucleotide sequence ID" value="NZ_CP060635.1"/>
</dbReference>
<dbReference type="InterPro" id="IPR050923">
    <property type="entry name" value="Cell_Proc_Reg/RNA_Proc"/>
</dbReference>
<evidence type="ECO:0000313" key="3">
    <source>
        <dbReference type="Proteomes" id="UP000515860"/>
    </source>
</evidence>
<dbReference type="Gene3D" id="2.60.200.20">
    <property type="match status" value="1"/>
</dbReference>
<dbReference type="PANTHER" id="PTHR23308">
    <property type="entry name" value="NUCLEAR INHIBITOR OF PROTEIN PHOSPHATASE-1"/>
    <property type="match status" value="1"/>
</dbReference>
<evidence type="ECO:0000259" key="1">
    <source>
        <dbReference type="PROSITE" id="PS50006"/>
    </source>
</evidence>
<proteinExistence type="predicted"/>
<dbReference type="AlphaFoldDB" id="A0A7G9GCQ2"/>
<keyword evidence="3" id="KW-1185">Reference proteome</keyword>
<evidence type="ECO:0000313" key="2">
    <source>
        <dbReference type="EMBL" id="QNM08584.1"/>
    </source>
</evidence>
<dbReference type="PROSITE" id="PS50006">
    <property type="entry name" value="FHA_DOMAIN"/>
    <property type="match status" value="1"/>
</dbReference>
<dbReference type="SMART" id="SM00240">
    <property type="entry name" value="FHA"/>
    <property type="match status" value="1"/>
</dbReference>
<gene>
    <name evidence="2" type="ORF">H9Q79_17270</name>
</gene>
<dbReference type="Proteomes" id="UP000515860">
    <property type="component" value="Chromosome"/>
</dbReference>
<dbReference type="Pfam" id="PF00498">
    <property type="entry name" value="FHA"/>
    <property type="match status" value="1"/>
</dbReference>
<dbReference type="SUPFAM" id="SSF49879">
    <property type="entry name" value="SMAD/FHA domain"/>
    <property type="match status" value="1"/>
</dbReference>
<sequence length="272" mass="30875">MREFLLNSERLLDKDAFHFLENGEEKGLIPCDWIRFNDRIKLVYFTDSYENLGERLPQMSLDEICGVGKALLDRIKGLEGNHSISLENLVWDVDSIYLDGKGRVYGLCLPAVLPEESLNSQIYMKRVYAILEEMLEHTEGGREVCRQIEFQKEREFGDWDSLQGALEKRMPEEDEMILLKGVNTPEPQSFRIGHEKYRIGTDGEQADGVISGVNTVSPVHAVVGWNDISFYVMDLDSANGTFVNDQKIAPMSQVPIGKGSVLRFADCTFNVE</sequence>
<dbReference type="InterPro" id="IPR000253">
    <property type="entry name" value="FHA_dom"/>
</dbReference>
<dbReference type="EMBL" id="CP060635">
    <property type="protein sequence ID" value="QNM08584.1"/>
    <property type="molecule type" value="Genomic_DNA"/>
</dbReference>